<evidence type="ECO:0008006" key="4">
    <source>
        <dbReference type="Google" id="ProtNLM"/>
    </source>
</evidence>
<feature type="compositionally biased region" description="Basic and acidic residues" evidence="1">
    <location>
        <begin position="179"/>
        <end position="207"/>
    </location>
</feature>
<proteinExistence type="predicted"/>
<organism evidence="2 3">
    <name type="scientific">Cyphomyrmex costatus</name>
    <dbReference type="NCBI Taxonomy" id="456900"/>
    <lineage>
        <taxon>Eukaryota</taxon>
        <taxon>Metazoa</taxon>
        <taxon>Ecdysozoa</taxon>
        <taxon>Arthropoda</taxon>
        <taxon>Hexapoda</taxon>
        <taxon>Insecta</taxon>
        <taxon>Pterygota</taxon>
        <taxon>Neoptera</taxon>
        <taxon>Endopterygota</taxon>
        <taxon>Hymenoptera</taxon>
        <taxon>Apocrita</taxon>
        <taxon>Aculeata</taxon>
        <taxon>Formicoidea</taxon>
        <taxon>Formicidae</taxon>
        <taxon>Myrmicinae</taxon>
        <taxon>Cyphomyrmex</taxon>
    </lineage>
</organism>
<dbReference type="SUPFAM" id="SSF53098">
    <property type="entry name" value="Ribonuclease H-like"/>
    <property type="match status" value="1"/>
</dbReference>
<name>A0A151I971_9HYME</name>
<evidence type="ECO:0000256" key="1">
    <source>
        <dbReference type="SAM" id="MobiDB-lite"/>
    </source>
</evidence>
<evidence type="ECO:0000313" key="3">
    <source>
        <dbReference type="Proteomes" id="UP000078542"/>
    </source>
</evidence>
<accession>A0A151I971</accession>
<sequence length="207" mass="23309">MLTSQWLDSVSGIVILYFSEKNRKIVSTFLSMAILESGNAKDIVKCLKNELEKFKLNIKNLIGIGTDNASVMVGCNKSVYTELKKDVPDLILIRCVCHSIQLAINYAYASERDVSRERIDRQDLRRGAVTHRDHGKILERPESIFRLFGKARHSAKRSATRKDPRDSSRGHAVAANQLERAEAGKRGPDDLRESASTSDRHLSSDWP</sequence>
<protein>
    <recommendedName>
        <fullName evidence="4">DUF4371 domain-containing protein</fullName>
    </recommendedName>
</protein>
<keyword evidence="3" id="KW-1185">Reference proteome</keyword>
<dbReference type="PANTHER" id="PTHR37162:SF1">
    <property type="entry name" value="BED-TYPE DOMAIN-CONTAINING PROTEIN"/>
    <property type="match status" value="1"/>
</dbReference>
<dbReference type="PANTHER" id="PTHR37162">
    <property type="entry name" value="HAT FAMILY DIMERISATION DOMAINCONTAINING PROTEIN-RELATED"/>
    <property type="match status" value="1"/>
</dbReference>
<feature type="region of interest" description="Disordered" evidence="1">
    <location>
        <begin position="151"/>
        <end position="207"/>
    </location>
</feature>
<gene>
    <name evidence="2" type="ORF">ALC62_14007</name>
</gene>
<dbReference type="AlphaFoldDB" id="A0A151I971"/>
<dbReference type="EMBL" id="KQ978302">
    <property type="protein sequence ID" value="KYM95346.1"/>
    <property type="molecule type" value="Genomic_DNA"/>
</dbReference>
<reference evidence="2 3" key="1">
    <citation type="submission" date="2016-03" db="EMBL/GenBank/DDBJ databases">
        <title>Cyphomyrmex costatus WGS genome.</title>
        <authorList>
            <person name="Nygaard S."/>
            <person name="Hu H."/>
            <person name="Boomsma J."/>
            <person name="Zhang G."/>
        </authorList>
    </citation>
    <scope>NUCLEOTIDE SEQUENCE [LARGE SCALE GENOMIC DNA]</scope>
    <source>
        <strain evidence="2">MS0001</strain>
        <tissue evidence="2">Whole body</tissue>
    </source>
</reference>
<evidence type="ECO:0000313" key="2">
    <source>
        <dbReference type="EMBL" id="KYM95346.1"/>
    </source>
</evidence>
<feature type="compositionally biased region" description="Basic and acidic residues" evidence="1">
    <location>
        <begin position="160"/>
        <end position="169"/>
    </location>
</feature>
<dbReference type="Proteomes" id="UP000078542">
    <property type="component" value="Unassembled WGS sequence"/>
</dbReference>
<dbReference type="InterPro" id="IPR012337">
    <property type="entry name" value="RNaseH-like_sf"/>
</dbReference>